<gene>
    <name evidence="2" type="ORF">KL86DYS1_20242</name>
</gene>
<sequence length="325" mass="37105">MFNKFKITNMKQIFFILMLAVSVFTAHAQEVAQDTIVVHTKPTTGDYYESFTRPLTFDRMIPPYALEVTFNKTVHVIFPSAIRYVDLGSADLLAAKADGTDNVLRVKAALRDFSRESNLSVITEDGAYYSFNVKYADEPVKLSIEMTDFLHDGEAVNLPNNALAVYMQELGQESPLLVKLIMQSIHKNNDREIKHIGSKRFGIQHTLKGIYTHNGLLYFHLQLKNSSNVPFNVDFITFKIVDKKVAKRTAIQEQVIWPLRAYNNLMLIGGQQTERMIFTLAKFTIPDDKMLVVELNEQEGGRHQRFTLDNADLIRAKVINELKVK</sequence>
<name>A0A212JMF8_9BACT</name>
<feature type="chain" id="PRO_5011967717" description="Conjugative transposon TraN protein" evidence="1">
    <location>
        <begin position="29"/>
        <end position="325"/>
    </location>
</feature>
<dbReference type="InterPro" id="IPR022298">
    <property type="entry name" value="Conjug_transposon_TraN"/>
</dbReference>
<evidence type="ECO:0008006" key="3">
    <source>
        <dbReference type="Google" id="ProtNLM"/>
    </source>
</evidence>
<organism evidence="2">
    <name type="scientific">uncultured Dysgonomonas sp</name>
    <dbReference type="NCBI Taxonomy" id="206096"/>
    <lineage>
        <taxon>Bacteria</taxon>
        <taxon>Pseudomonadati</taxon>
        <taxon>Bacteroidota</taxon>
        <taxon>Bacteroidia</taxon>
        <taxon>Bacteroidales</taxon>
        <taxon>Dysgonomonadaceae</taxon>
        <taxon>Dysgonomonas</taxon>
        <taxon>environmental samples</taxon>
    </lineage>
</organism>
<keyword evidence="1" id="KW-0732">Signal</keyword>
<dbReference type="NCBIfam" id="TIGR03780">
    <property type="entry name" value="Bac_Flav_CT_N"/>
    <property type="match status" value="1"/>
</dbReference>
<dbReference type="EMBL" id="FLUM01000002">
    <property type="protein sequence ID" value="SBW00624.1"/>
    <property type="molecule type" value="Genomic_DNA"/>
</dbReference>
<reference evidence="2" key="1">
    <citation type="submission" date="2016-04" db="EMBL/GenBank/DDBJ databases">
        <authorList>
            <person name="Evans L.H."/>
            <person name="Alamgir A."/>
            <person name="Owens N."/>
            <person name="Weber N.D."/>
            <person name="Virtaneva K."/>
            <person name="Barbian K."/>
            <person name="Babar A."/>
            <person name="Rosenke K."/>
        </authorList>
    </citation>
    <scope>NUCLEOTIDE SEQUENCE</scope>
    <source>
        <strain evidence="2">86-1</strain>
    </source>
</reference>
<proteinExistence type="predicted"/>
<feature type="signal peptide" evidence="1">
    <location>
        <begin position="1"/>
        <end position="28"/>
    </location>
</feature>
<dbReference type="Pfam" id="PF13595">
    <property type="entry name" value="DUF4138"/>
    <property type="match status" value="1"/>
</dbReference>
<evidence type="ECO:0000313" key="2">
    <source>
        <dbReference type="EMBL" id="SBW00624.1"/>
    </source>
</evidence>
<protein>
    <recommendedName>
        <fullName evidence="3">Conjugative transposon TraN protein</fullName>
    </recommendedName>
</protein>
<accession>A0A212JMF8</accession>
<evidence type="ECO:0000256" key="1">
    <source>
        <dbReference type="SAM" id="SignalP"/>
    </source>
</evidence>
<dbReference type="AlphaFoldDB" id="A0A212JMF8"/>